<sequence>HYRHLSLRARKTKQNKSWAKSSRTRGTCSLLRRTRSTAACARSSRRTTGSATRSLCCWAYSPWAWCGTWRRRSRSARRRRSARRGRHESGTAVAAAPGIAVAVMMAVMVVMMMTGEVGEPGRVVAPRRLPGQRPGGEVEEETKDMTTTRQRGEGMETTTTVESLRDGHRVTVMIITTTTTLVPVTETTGGGTGTMSTTSTASLVPNGGTEPVAAVVVPRTTGGASSQMVPAQCEARSTAVQLGVTTRAVSVWMTSMMMGLRRSVSTARLWTRRRWTRGAIGGVAETRGE</sequence>
<accession>A0A136JDV9</accession>
<keyword evidence="2" id="KW-0812">Transmembrane</keyword>
<feature type="region of interest" description="Disordered" evidence="1">
    <location>
        <begin position="74"/>
        <end position="93"/>
    </location>
</feature>
<proteinExistence type="predicted"/>
<name>A0A136JDV9_9PEZI</name>
<dbReference type="AlphaFoldDB" id="A0A136JDV9"/>
<reference evidence="4" key="1">
    <citation type="submission" date="2016-02" db="EMBL/GenBank/DDBJ databases">
        <title>Draft genome sequence of Microdochium bolleyi, a fungal endophyte of beachgrass.</title>
        <authorList>
            <consortium name="DOE Joint Genome Institute"/>
            <person name="David A.S."/>
            <person name="May G."/>
            <person name="Haridas S."/>
            <person name="Lim J."/>
            <person name="Wang M."/>
            <person name="Labutti K."/>
            <person name="Lipzen A."/>
            <person name="Barry K."/>
            <person name="Grigoriev I.V."/>
        </authorList>
    </citation>
    <scope>NUCLEOTIDE SEQUENCE [LARGE SCALE GENOMIC DNA]</scope>
    <source>
        <strain evidence="4">J235TASD1</strain>
    </source>
</reference>
<organism evidence="3 4">
    <name type="scientific">Microdochium bolleyi</name>
    <dbReference type="NCBI Taxonomy" id="196109"/>
    <lineage>
        <taxon>Eukaryota</taxon>
        <taxon>Fungi</taxon>
        <taxon>Dikarya</taxon>
        <taxon>Ascomycota</taxon>
        <taxon>Pezizomycotina</taxon>
        <taxon>Sordariomycetes</taxon>
        <taxon>Xylariomycetidae</taxon>
        <taxon>Xylariales</taxon>
        <taxon>Microdochiaceae</taxon>
        <taxon>Microdochium</taxon>
    </lineage>
</organism>
<feature type="region of interest" description="Disordered" evidence="1">
    <location>
        <begin position="123"/>
        <end position="159"/>
    </location>
</feature>
<feature type="transmembrane region" description="Helical" evidence="2">
    <location>
        <begin position="89"/>
        <end position="113"/>
    </location>
</feature>
<feature type="non-terminal residue" evidence="3">
    <location>
        <position position="289"/>
    </location>
</feature>
<keyword evidence="2" id="KW-1133">Transmembrane helix</keyword>
<feature type="region of interest" description="Disordered" evidence="1">
    <location>
        <begin position="184"/>
        <end position="206"/>
    </location>
</feature>
<feature type="compositionally biased region" description="Polar residues" evidence="1">
    <location>
        <begin position="15"/>
        <end position="25"/>
    </location>
</feature>
<dbReference type="Proteomes" id="UP000070501">
    <property type="component" value="Unassembled WGS sequence"/>
</dbReference>
<dbReference type="EMBL" id="KQ964246">
    <property type="protein sequence ID" value="KXJ95353.1"/>
    <property type="molecule type" value="Genomic_DNA"/>
</dbReference>
<feature type="region of interest" description="Disordered" evidence="1">
    <location>
        <begin position="1"/>
        <end position="25"/>
    </location>
</feature>
<keyword evidence="4" id="KW-1185">Reference proteome</keyword>
<feature type="compositionally biased region" description="Basic residues" evidence="1">
    <location>
        <begin position="1"/>
        <end position="14"/>
    </location>
</feature>
<dbReference type="InParanoid" id="A0A136JDV9"/>
<feature type="non-terminal residue" evidence="3">
    <location>
        <position position="1"/>
    </location>
</feature>
<feature type="compositionally biased region" description="Basic residues" evidence="1">
    <location>
        <begin position="74"/>
        <end position="86"/>
    </location>
</feature>
<evidence type="ECO:0000313" key="3">
    <source>
        <dbReference type="EMBL" id="KXJ95353.1"/>
    </source>
</evidence>
<gene>
    <name evidence="3" type="ORF">Micbo1qcDRAFT_217097</name>
</gene>
<evidence type="ECO:0000256" key="1">
    <source>
        <dbReference type="SAM" id="MobiDB-lite"/>
    </source>
</evidence>
<evidence type="ECO:0000256" key="2">
    <source>
        <dbReference type="SAM" id="Phobius"/>
    </source>
</evidence>
<evidence type="ECO:0000313" key="4">
    <source>
        <dbReference type="Proteomes" id="UP000070501"/>
    </source>
</evidence>
<protein>
    <submittedName>
        <fullName evidence="3">Uncharacterized protein</fullName>
    </submittedName>
</protein>
<feature type="compositionally biased region" description="Basic and acidic residues" evidence="1">
    <location>
        <begin position="143"/>
        <end position="154"/>
    </location>
</feature>
<keyword evidence="2" id="KW-0472">Membrane</keyword>